<comment type="caution">
    <text evidence="2">The sequence shown here is derived from an EMBL/GenBank/DDBJ whole genome shotgun (WGS) entry which is preliminary data.</text>
</comment>
<reference evidence="2" key="1">
    <citation type="submission" date="2019-11" db="EMBL/GenBank/DDBJ databases">
        <title>Bipolaris sorokiniana Genome sequencing.</title>
        <authorList>
            <person name="Wang H."/>
        </authorList>
    </citation>
    <scope>NUCLEOTIDE SEQUENCE</scope>
</reference>
<feature type="region of interest" description="Disordered" evidence="1">
    <location>
        <begin position="142"/>
        <end position="179"/>
    </location>
</feature>
<evidence type="ECO:0000313" key="2">
    <source>
        <dbReference type="EMBL" id="KAF5845092.1"/>
    </source>
</evidence>
<dbReference type="EMBL" id="WNKQ01000020">
    <property type="protein sequence ID" value="KAF5845092.1"/>
    <property type="molecule type" value="Genomic_DNA"/>
</dbReference>
<dbReference type="AlphaFoldDB" id="A0A8H5Z9I3"/>
<organism evidence="2 3">
    <name type="scientific">Cochliobolus sativus</name>
    <name type="common">Common root rot and spot blotch fungus</name>
    <name type="synonym">Bipolaris sorokiniana</name>
    <dbReference type="NCBI Taxonomy" id="45130"/>
    <lineage>
        <taxon>Eukaryota</taxon>
        <taxon>Fungi</taxon>
        <taxon>Dikarya</taxon>
        <taxon>Ascomycota</taxon>
        <taxon>Pezizomycotina</taxon>
        <taxon>Dothideomycetes</taxon>
        <taxon>Pleosporomycetidae</taxon>
        <taxon>Pleosporales</taxon>
        <taxon>Pleosporineae</taxon>
        <taxon>Pleosporaceae</taxon>
        <taxon>Bipolaris</taxon>
    </lineage>
</organism>
<gene>
    <name evidence="2" type="ORF">GGP41_001209</name>
</gene>
<proteinExistence type="predicted"/>
<evidence type="ECO:0000313" key="3">
    <source>
        <dbReference type="Proteomes" id="UP000624244"/>
    </source>
</evidence>
<feature type="compositionally biased region" description="Basic and acidic residues" evidence="1">
    <location>
        <begin position="151"/>
        <end position="165"/>
    </location>
</feature>
<protein>
    <submittedName>
        <fullName evidence="2">Uncharacterized protein</fullName>
    </submittedName>
</protein>
<evidence type="ECO:0000256" key="1">
    <source>
        <dbReference type="SAM" id="MobiDB-lite"/>
    </source>
</evidence>
<sequence length="215" mass="24014">MCKETFSRHRHCTHSRLLNRTYCSLVVPPSFRTPSAARACPRYKQHREKPSAQIPCFACKRQERIREILAEEQEMARSELRAAGFSEGNVRVMMMPPPTGFVMPRLFPKRRVGGRDGGDVTGMMGHPLSRCAQDVHPLFRHAQEVDGSVTDDTRGLTPEKVDSRSSGDSSDSGLHKDIGEVKTKTGKGFKNWIKEFLLAGNVDEAVSIGFPKMDA</sequence>
<name>A0A8H5Z9I3_COCSA</name>
<accession>A0A8H5Z9I3</accession>
<dbReference type="Proteomes" id="UP000624244">
    <property type="component" value="Unassembled WGS sequence"/>
</dbReference>